<keyword evidence="5 14" id="KW-0732">Signal</keyword>
<keyword evidence="9" id="KW-0325">Glycoprotein</keyword>
<evidence type="ECO:0000256" key="10">
    <source>
        <dbReference type="ARBA" id="ARBA00047899"/>
    </source>
</evidence>
<dbReference type="Proteomes" id="UP000077202">
    <property type="component" value="Unassembled WGS sequence"/>
</dbReference>
<comment type="caution">
    <text evidence="16">The sequence shown here is derived from an EMBL/GenBank/DDBJ whole genome shotgun (WGS) entry which is preliminary data.</text>
</comment>
<dbReference type="CDD" id="cd14066">
    <property type="entry name" value="STKc_IRAK"/>
    <property type="match status" value="1"/>
</dbReference>
<feature type="region of interest" description="Disordered" evidence="12">
    <location>
        <begin position="995"/>
        <end position="1014"/>
    </location>
</feature>
<dbReference type="FunFam" id="3.30.200.20:FF:000394">
    <property type="entry name" value="Leucine-rich repeat receptor-like protein kinase"/>
    <property type="match status" value="1"/>
</dbReference>
<dbReference type="PROSITE" id="PS00108">
    <property type="entry name" value="PROTEIN_KINASE_ST"/>
    <property type="match status" value="1"/>
</dbReference>
<dbReference type="SMART" id="SM00220">
    <property type="entry name" value="S_TKc"/>
    <property type="match status" value="1"/>
</dbReference>
<dbReference type="InterPro" id="IPR032675">
    <property type="entry name" value="LRR_dom_sf"/>
</dbReference>
<gene>
    <name evidence="16" type="ORF">AXG93_2190s1300</name>
</gene>
<evidence type="ECO:0000256" key="14">
    <source>
        <dbReference type="SAM" id="SignalP"/>
    </source>
</evidence>
<reference evidence="16" key="1">
    <citation type="submission" date="2016-03" db="EMBL/GenBank/DDBJ databases">
        <title>Mechanisms controlling the formation of the plant cell surface in tip-growing cells are functionally conserved among land plants.</title>
        <authorList>
            <person name="Honkanen S."/>
            <person name="Jones V.A."/>
            <person name="Morieri G."/>
            <person name="Champion C."/>
            <person name="Hetherington A.J."/>
            <person name="Kelly S."/>
            <person name="Saint-Marcoux D."/>
            <person name="Proust H."/>
            <person name="Prescott H."/>
            <person name="Dolan L."/>
        </authorList>
    </citation>
    <scope>NUCLEOTIDE SEQUENCE [LARGE SCALE GENOMIC DNA]</scope>
    <source>
        <tissue evidence="16">Whole gametophyte</tissue>
    </source>
</reference>
<evidence type="ECO:0000256" key="12">
    <source>
        <dbReference type="SAM" id="MobiDB-lite"/>
    </source>
</evidence>
<evidence type="ECO:0000256" key="7">
    <source>
        <dbReference type="ARBA" id="ARBA00022989"/>
    </source>
</evidence>
<keyword evidence="3" id="KW-0433">Leucine-rich repeat</keyword>
<keyword evidence="4 13" id="KW-0812">Transmembrane</keyword>
<evidence type="ECO:0000256" key="6">
    <source>
        <dbReference type="ARBA" id="ARBA00022737"/>
    </source>
</evidence>
<feature type="transmembrane region" description="Helical" evidence="13">
    <location>
        <begin position="569"/>
        <end position="591"/>
    </location>
</feature>
<dbReference type="Gene3D" id="3.80.10.10">
    <property type="entry name" value="Ribonuclease Inhibitor"/>
    <property type="match status" value="1"/>
</dbReference>
<evidence type="ECO:0000256" key="9">
    <source>
        <dbReference type="ARBA" id="ARBA00023180"/>
    </source>
</evidence>
<dbReference type="FunFam" id="1.10.510.10:FF:001703">
    <property type="entry name" value="Predicted protein"/>
    <property type="match status" value="1"/>
</dbReference>
<dbReference type="SUPFAM" id="SSF52058">
    <property type="entry name" value="L domain-like"/>
    <property type="match status" value="1"/>
</dbReference>
<feature type="chain" id="PRO_5008052468" description="non-specific serine/threonine protein kinase" evidence="14">
    <location>
        <begin position="25"/>
        <end position="1014"/>
    </location>
</feature>
<evidence type="ECO:0000259" key="15">
    <source>
        <dbReference type="PROSITE" id="PS50011"/>
    </source>
</evidence>
<comment type="catalytic activity">
    <reaction evidence="10">
        <text>L-threonyl-[protein] + ATP = O-phospho-L-threonyl-[protein] + ADP + H(+)</text>
        <dbReference type="Rhea" id="RHEA:46608"/>
        <dbReference type="Rhea" id="RHEA-COMP:11060"/>
        <dbReference type="Rhea" id="RHEA-COMP:11605"/>
        <dbReference type="ChEBI" id="CHEBI:15378"/>
        <dbReference type="ChEBI" id="CHEBI:30013"/>
        <dbReference type="ChEBI" id="CHEBI:30616"/>
        <dbReference type="ChEBI" id="CHEBI:61977"/>
        <dbReference type="ChEBI" id="CHEBI:456216"/>
        <dbReference type="EC" id="2.7.11.1"/>
    </reaction>
</comment>
<keyword evidence="7 13" id="KW-1133">Transmembrane helix</keyword>
<dbReference type="Gene3D" id="2.60.120.430">
    <property type="entry name" value="Galactose-binding lectin"/>
    <property type="match status" value="1"/>
</dbReference>
<evidence type="ECO:0000256" key="13">
    <source>
        <dbReference type="SAM" id="Phobius"/>
    </source>
</evidence>
<dbReference type="PANTHER" id="PTHR45631:SF68">
    <property type="entry name" value="REPEAT FAMILY PROTEIN, PUTATIVE, EXPRESSED-RELATED"/>
    <property type="match status" value="1"/>
</dbReference>
<dbReference type="AlphaFoldDB" id="A0A176WGF7"/>
<accession>A0A176WGF7</accession>
<dbReference type="PROSITE" id="PS51450">
    <property type="entry name" value="LRR"/>
    <property type="match status" value="1"/>
</dbReference>
<comment type="subcellular location">
    <subcellularLocation>
        <location evidence="1">Membrane</location>
        <topology evidence="1">Single-pass membrane protein</topology>
    </subcellularLocation>
</comment>
<name>A0A176WGF7_MARPO</name>
<keyword evidence="17" id="KW-1185">Reference proteome</keyword>
<dbReference type="Pfam" id="PF00560">
    <property type="entry name" value="LRR_1"/>
    <property type="match status" value="2"/>
</dbReference>
<evidence type="ECO:0000256" key="4">
    <source>
        <dbReference type="ARBA" id="ARBA00022692"/>
    </source>
</evidence>
<protein>
    <recommendedName>
        <fullName evidence="2">non-specific serine/threonine protein kinase</fullName>
        <ecNumber evidence="2">2.7.11.1</ecNumber>
    </recommendedName>
</protein>
<keyword evidence="8 13" id="KW-0472">Membrane</keyword>
<dbReference type="InterPro" id="IPR000719">
    <property type="entry name" value="Prot_kinase_dom"/>
</dbReference>
<dbReference type="InterPro" id="IPR001245">
    <property type="entry name" value="Ser-Thr/Tyr_kinase_cat_dom"/>
</dbReference>
<feature type="compositionally biased region" description="Polar residues" evidence="12">
    <location>
        <begin position="953"/>
        <end position="972"/>
    </location>
</feature>
<dbReference type="Pfam" id="PF12819">
    <property type="entry name" value="Malectin_like"/>
    <property type="match status" value="1"/>
</dbReference>
<organism evidence="16 17">
    <name type="scientific">Marchantia polymorpha subsp. ruderalis</name>
    <dbReference type="NCBI Taxonomy" id="1480154"/>
    <lineage>
        <taxon>Eukaryota</taxon>
        <taxon>Viridiplantae</taxon>
        <taxon>Streptophyta</taxon>
        <taxon>Embryophyta</taxon>
        <taxon>Marchantiophyta</taxon>
        <taxon>Marchantiopsida</taxon>
        <taxon>Marchantiidae</taxon>
        <taxon>Marchantiales</taxon>
        <taxon>Marchantiaceae</taxon>
        <taxon>Marchantia</taxon>
    </lineage>
</organism>
<dbReference type="SUPFAM" id="SSF56112">
    <property type="entry name" value="Protein kinase-like (PK-like)"/>
    <property type="match status" value="1"/>
</dbReference>
<dbReference type="InterPro" id="IPR001611">
    <property type="entry name" value="Leu-rich_rpt"/>
</dbReference>
<evidence type="ECO:0000256" key="2">
    <source>
        <dbReference type="ARBA" id="ARBA00012513"/>
    </source>
</evidence>
<dbReference type="FunFam" id="3.80.10.10:FF:000041">
    <property type="entry name" value="LRR receptor-like serine/threonine-protein kinase ERECTA"/>
    <property type="match status" value="1"/>
</dbReference>
<feature type="region of interest" description="Disordered" evidence="12">
    <location>
        <begin position="943"/>
        <end position="985"/>
    </location>
</feature>
<evidence type="ECO:0000256" key="8">
    <source>
        <dbReference type="ARBA" id="ARBA00023136"/>
    </source>
</evidence>
<evidence type="ECO:0000256" key="11">
    <source>
        <dbReference type="ARBA" id="ARBA00048679"/>
    </source>
</evidence>
<sequence>MSRFRRGHGILLWMLALLLNSAAAQRDGKYEMSRMTSLAGFVSIDCGATSNFTDPVSGIVWTTDEGFVSTGENKAVKASVNDNARQMKSLRFFSSDRSKHCYTLPAVYNSSYILRAMFLYSNFQAASDQYSFDVSIDSTLADTVSITSADVDTPQVFEYVVVATSEYIDFCLLPVDGPPIISSLELRPLAPGMYDVVHDGIYLKNIIRLNCGTSGTDPTVRYPDDPYDRLWITPGPTYTITTDQTSKMILVPDYNFDKPPMVVMQTAWLGELWWFTPVPQYELQKTVSYYTSLFFAEIQTVNASGIRAVKLEINGIFWGALNVTVSTNTLYQRDLIVDNQGVNFSLSALPVANLSPLLNAAEIYASRAAVVMRTNDVDGNSHLLPVASLKVRKAASTVAALVSVKAALGLNSWAGDPCLPVPYSWVTCDKSSSPRVITIELSDLNLVGTIPASLGQLTALTDLWLDNNQISGVIPDLSTLRLLKTLHLQNNSLAGGIPETLSLLPALTELFLSDNKLSGPIPASLADRNGLLLRTDGNVNLCSATENCAVLAAPGPGGDNKSSGVSGAVIGGAIGGVVVVLLILGLLLFLYCRRRRRPPSVPTAMSEIASSDVKGASYLAGGGGAVAPSIRSGGSTAGHVNQARGFSLAEVQRATKGYEKKIGEGGFGPVYYGKLPDGSEVAVKVNSEKSGQGTTEFINEVSLLSRVHHKNLVSLLGYCEESGQQILIYEYMSKGTLREHLYGKDMKGTLTWTERLNVAIDAAKGLEYLHNDCSPKIIHRDIKSNNILLNGKLMSKVADFGISKLAPDGDDTHGVSTLVRGTTGYLDPEYYAHNRLTQKSDVYSFGVVLLEIICGRAPNSILHTESMQYNLIEWARGQLLDNNLDSIVDPVIKSGAYNMESLWKVAELAMGSVEPHGVNRPDMKQVVRGLTEALEFQMARSSAVDGGHDPFSPFNSSPNTTESYPMSQSTVPSVPEHAGATGGFAPLFTPSSTFLRLPSDGRGSDPGWTYPKPR</sequence>
<feature type="signal peptide" evidence="14">
    <location>
        <begin position="1"/>
        <end position="24"/>
    </location>
</feature>
<evidence type="ECO:0000256" key="1">
    <source>
        <dbReference type="ARBA" id="ARBA00004167"/>
    </source>
</evidence>
<comment type="catalytic activity">
    <reaction evidence="11">
        <text>L-seryl-[protein] + ATP = O-phospho-L-seryl-[protein] + ADP + H(+)</text>
        <dbReference type="Rhea" id="RHEA:17989"/>
        <dbReference type="Rhea" id="RHEA-COMP:9863"/>
        <dbReference type="Rhea" id="RHEA-COMP:11604"/>
        <dbReference type="ChEBI" id="CHEBI:15378"/>
        <dbReference type="ChEBI" id="CHEBI:29999"/>
        <dbReference type="ChEBI" id="CHEBI:30616"/>
        <dbReference type="ChEBI" id="CHEBI:83421"/>
        <dbReference type="ChEBI" id="CHEBI:456216"/>
        <dbReference type="EC" id="2.7.11.1"/>
    </reaction>
</comment>
<dbReference type="GO" id="GO:0005524">
    <property type="term" value="F:ATP binding"/>
    <property type="evidence" value="ECO:0007669"/>
    <property type="project" value="InterPro"/>
</dbReference>
<evidence type="ECO:0000256" key="3">
    <source>
        <dbReference type="ARBA" id="ARBA00022614"/>
    </source>
</evidence>
<evidence type="ECO:0000313" key="16">
    <source>
        <dbReference type="EMBL" id="OAE32310.1"/>
    </source>
</evidence>
<evidence type="ECO:0000256" key="5">
    <source>
        <dbReference type="ARBA" id="ARBA00022729"/>
    </source>
</evidence>
<dbReference type="InterPro" id="IPR011009">
    <property type="entry name" value="Kinase-like_dom_sf"/>
</dbReference>
<dbReference type="Pfam" id="PF07714">
    <property type="entry name" value="PK_Tyr_Ser-Thr"/>
    <property type="match status" value="1"/>
</dbReference>
<feature type="domain" description="Protein kinase" evidence="15">
    <location>
        <begin position="656"/>
        <end position="934"/>
    </location>
</feature>
<proteinExistence type="predicted"/>
<dbReference type="PANTHER" id="PTHR45631">
    <property type="entry name" value="OS07G0107800 PROTEIN-RELATED"/>
    <property type="match status" value="1"/>
</dbReference>
<dbReference type="PROSITE" id="PS50011">
    <property type="entry name" value="PROTEIN_KINASE_DOM"/>
    <property type="match status" value="1"/>
</dbReference>
<dbReference type="Gene3D" id="1.10.510.10">
    <property type="entry name" value="Transferase(Phosphotransferase) domain 1"/>
    <property type="match status" value="1"/>
</dbReference>
<dbReference type="InterPro" id="IPR024788">
    <property type="entry name" value="Malectin-like_Carb-bd_dom"/>
</dbReference>
<dbReference type="GO" id="GO:0004672">
    <property type="term" value="F:protein kinase activity"/>
    <property type="evidence" value="ECO:0007669"/>
    <property type="project" value="InterPro"/>
</dbReference>
<keyword evidence="6" id="KW-0677">Repeat</keyword>
<dbReference type="EMBL" id="LVLJ01000868">
    <property type="protein sequence ID" value="OAE32310.1"/>
    <property type="molecule type" value="Genomic_DNA"/>
</dbReference>
<dbReference type="Gene3D" id="3.30.200.20">
    <property type="entry name" value="Phosphorylase Kinase, domain 1"/>
    <property type="match status" value="1"/>
</dbReference>
<dbReference type="EC" id="2.7.11.1" evidence="2"/>
<dbReference type="GO" id="GO:0016020">
    <property type="term" value="C:membrane"/>
    <property type="evidence" value="ECO:0007669"/>
    <property type="project" value="UniProtKB-SubCell"/>
</dbReference>
<dbReference type="InterPro" id="IPR008271">
    <property type="entry name" value="Ser/Thr_kinase_AS"/>
</dbReference>
<evidence type="ECO:0000313" key="17">
    <source>
        <dbReference type="Proteomes" id="UP000077202"/>
    </source>
</evidence>